<dbReference type="AlphaFoldDB" id="A0AAD5CL67"/>
<organism evidence="14 15">
    <name type="scientific">Ambrosia artemisiifolia</name>
    <name type="common">Common ragweed</name>
    <dbReference type="NCBI Taxonomy" id="4212"/>
    <lineage>
        <taxon>Eukaryota</taxon>
        <taxon>Viridiplantae</taxon>
        <taxon>Streptophyta</taxon>
        <taxon>Embryophyta</taxon>
        <taxon>Tracheophyta</taxon>
        <taxon>Spermatophyta</taxon>
        <taxon>Magnoliopsida</taxon>
        <taxon>eudicotyledons</taxon>
        <taxon>Gunneridae</taxon>
        <taxon>Pentapetalae</taxon>
        <taxon>asterids</taxon>
        <taxon>campanulids</taxon>
        <taxon>Asterales</taxon>
        <taxon>Asteraceae</taxon>
        <taxon>Asteroideae</taxon>
        <taxon>Heliantheae alliance</taxon>
        <taxon>Heliantheae</taxon>
        <taxon>Ambrosia</taxon>
    </lineage>
</organism>
<keyword evidence="9" id="KW-0862">Zinc</keyword>
<keyword evidence="10 11" id="KW-0040">ANK repeat</keyword>
<dbReference type="InterPro" id="IPR013083">
    <property type="entry name" value="Znf_RING/FYVE/PHD"/>
</dbReference>
<evidence type="ECO:0000256" key="5">
    <source>
        <dbReference type="ARBA" id="ARBA00022723"/>
    </source>
</evidence>
<evidence type="ECO:0000256" key="10">
    <source>
        <dbReference type="ARBA" id="ARBA00023043"/>
    </source>
</evidence>
<accession>A0AAD5CL67</accession>
<keyword evidence="15" id="KW-1185">Reference proteome</keyword>
<feature type="repeat" description="ANK" evidence="11">
    <location>
        <begin position="138"/>
        <end position="170"/>
    </location>
</feature>
<evidence type="ECO:0000256" key="4">
    <source>
        <dbReference type="ARBA" id="ARBA00022679"/>
    </source>
</evidence>
<evidence type="ECO:0000256" key="3">
    <source>
        <dbReference type="ARBA" id="ARBA00012483"/>
    </source>
</evidence>
<evidence type="ECO:0000313" key="15">
    <source>
        <dbReference type="Proteomes" id="UP001206925"/>
    </source>
</evidence>
<comment type="catalytic activity">
    <reaction evidence="1">
        <text>S-ubiquitinyl-[E2 ubiquitin-conjugating enzyme]-L-cysteine + [acceptor protein]-L-lysine = [E2 ubiquitin-conjugating enzyme]-L-cysteine + N(6)-ubiquitinyl-[acceptor protein]-L-lysine.</text>
        <dbReference type="EC" id="2.3.2.27"/>
    </reaction>
</comment>
<name>A0AAD5CL67_AMBAR</name>
<reference evidence="14" key="1">
    <citation type="submission" date="2022-06" db="EMBL/GenBank/DDBJ databases">
        <title>Uncovering the hologenomic basis of an extraordinary plant invasion.</title>
        <authorList>
            <person name="Bieker V.C."/>
            <person name="Martin M.D."/>
            <person name="Gilbert T."/>
            <person name="Hodgins K."/>
            <person name="Battlay P."/>
            <person name="Petersen B."/>
            <person name="Wilson J."/>
        </authorList>
    </citation>
    <scope>NUCLEOTIDE SEQUENCE</scope>
    <source>
        <strain evidence="14">AA19_3_7</strain>
        <tissue evidence="14">Leaf</tissue>
    </source>
</reference>
<dbReference type="InterPro" id="IPR001841">
    <property type="entry name" value="Znf_RING"/>
</dbReference>
<evidence type="ECO:0000256" key="7">
    <source>
        <dbReference type="ARBA" id="ARBA00022771"/>
    </source>
</evidence>
<dbReference type="PANTHER" id="PTHR24128">
    <property type="entry name" value="HOMEOBOX PROTEIN WARIAI"/>
    <property type="match status" value="1"/>
</dbReference>
<feature type="repeat" description="ANK" evidence="11">
    <location>
        <begin position="59"/>
        <end position="91"/>
    </location>
</feature>
<dbReference type="EC" id="2.3.2.27" evidence="3"/>
<dbReference type="GO" id="GO:0008270">
    <property type="term" value="F:zinc ion binding"/>
    <property type="evidence" value="ECO:0007669"/>
    <property type="project" value="UniProtKB-KW"/>
</dbReference>
<dbReference type="PROSITE" id="PS50088">
    <property type="entry name" value="ANK_REPEAT"/>
    <property type="match status" value="4"/>
</dbReference>
<evidence type="ECO:0000256" key="6">
    <source>
        <dbReference type="ARBA" id="ARBA00022737"/>
    </source>
</evidence>
<gene>
    <name evidence="14" type="ORF">M8C21_027925</name>
</gene>
<evidence type="ECO:0000256" key="11">
    <source>
        <dbReference type="PROSITE-ProRule" id="PRU00023"/>
    </source>
</evidence>
<evidence type="ECO:0000256" key="1">
    <source>
        <dbReference type="ARBA" id="ARBA00000900"/>
    </source>
</evidence>
<feature type="domain" description="RING-type" evidence="13">
    <location>
        <begin position="303"/>
        <end position="352"/>
    </location>
</feature>
<dbReference type="Gene3D" id="3.30.40.10">
    <property type="entry name" value="Zinc/RING finger domain, C3HC4 (zinc finger)"/>
    <property type="match status" value="1"/>
</dbReference>
<keyword evidence="5" id="KW-0479">Metal-binding</keyword>
<dbReference type="EMBL" id="JAMZMK010007964">
    <property type="protein sequence ID" value="KAI7742536.1"/>
    <property type="molecule type" value="Genomic_DNA"/>
</dbReference>
<dbReference type="SUPFAM" id="SSF48403">
    <property type="entry name" value="Ankyrin repeat"/>
    <property type="match status" value="1"/>
</dbReference>
<dbReference type="Pfam" id="PF00023">
    <property type="entry name" value="Ank"/>
    <property type="match status" value="1"/>
</dbReference>
<dbReference type="InterPro" id="IPR036770">
    <property type="entry name" value="Ankyrin_rpt-contain_sf"/>
</dbReference>
<dbReference type="Pfam" id="PF12796">
    <property type="entry name" value="Ank_2"/>
    <property type="match status" value="2"/>
</dbReference>
<sequence length="429" mass="46366">FGDLEAVKNIIEKDPSLIEQTTAYDRHSALHIAAANGQIEIVSMLLEDLSVNPDSLNRHKQTPLMLAAMHGKINCVKKLIEANANILMFDSPNGRTCLHYAAYYGHSDCLETILFAARTSHVAASWGFSRFVNIRDGKGATPLHLAARQRRPQCVHILLDSGALVCASTGGYGFPGSTPLHLAARGGSIDCIRELLAWGADRLHRDASGRIPYLVALKHKNDTCAALLNPSSAEPLVWPSPLKFISELNQDAKALLEQALMDANREREKTILKGTGYSPPSPSHSDAGTVDDNISEVSETELCCICFDQVCTIEVQDCGHQMCAQCTLALCCHNKPNPSTASLSAPVCPFCRSNIAQLVVAKVKVKTDDHDPDLDLYSATKLPKLRKSRNFSEGSSSFKGLSGVPSFGKMVGRGSGRISADNECVIDKA</sequence>
<dbReference type="InterPro" id="IPR002110">
    <property type="entry name" value="Ankyrin_rpt"/>
</dbReference>
<keyword evidence="4" id="KW-0808">Transferase</keyword>
<comment type="pathway">
    <text evidence="2">Protein modification; protein ubiquitination.</text>
</comment>
<dbReference type="SMART" id="SM00248">
    <property type="entry name" value="ANK"/>
    <property type="match status" value="6"/>
</dbReference>
<feature type="repeat" description="ANK" evidence="11">
    <location>
        <begin position="25"/>
        <end position="47"/>
    </location>
</feature>
<protein>
    <recommendedName>
        <fullName evidence="3">RING-type E3 ubiquitin transferase</fullName>
        <ecNumber evidence="3">2.3.2.27</ecNumber>
    </recommendedName>
</protein>
<proteinExistence type="predicted"/>
<dbReference type="SUPFAM" id="SSF57850">
    <property type="entry name" value="RING/U-box"/>
    <property type="match status" value="1"/>
</dbReference>
<comment type="caution">
    <text evidence="14">The sequence shown here is derived from an EMBL/GenBank/DDBJ whole genome shotgun (WGS) entry which is preliminary data.</text>
</comment>
<evidence type="ECO:0000313" key="14">
    <source>
        <dbReference type="EMBL" id="KAI7742536.1"/>
    </source>
</evidence>
<keyword evidence="7 12" id="KW-0863">Zinc-finger</keyword>
<dbReference type="PROSITE" id="PS50297">
    <property type="entry name" value="ANK_REP_REGION"/>
    <property type="match status" value="4"/>
</dbReference>
<dbReference type="PROSITE" id="PS50089">
    <property type="entry name" value="ZF_RING_2"/>
    <property type="match status" value="1"/>
</dbReference>
<feature type="repeat" description="ANK" evidence="11">
    <location>
        <begin position="175"/>
        <end position="207"/>
    </location>
</feature>
<dbReference type="PANTHER" id="PTHR24128:SF14">
    <property type="entry name" value="E3 UBIQUITIN-PROTEIN LIGASE XBAT31-RELATED"/>
    <property type="match status" value="1"/>
</dbReference>
<evidence type="ECO:0000256" key="8">
    <source>
        <dbReference type="ARBA" id="ARBA00022786"/>
    </source>
</evidence>
<evidence type="ECO:0000256" key="12">
    <source>
        <dbReference type="PROSITE-ProRule" id="PRU00175"/>
    </source>
</evidence>
<dbReference type="Gene3D" id="1.25.40.20">
    <property type="entry name" value="Ankyrin repeat-containing domain"/>
    <property type="match status" value="2"/>
</dbReference>
<keyword evidence="8" id="KW-0833">Ubl conjugation pathway</keyword>
<evidence type="ECO:0000256" key="2">
    <source>
        <dbReference type="ARBA" id="ARBA00004906"/>
    </source>
</evidence>
<dbReference type="InterPro" id="IPR056760">
    <property type="entry name" value="RING_XB3-like"/>
</dbReference>
<evidence type="ECO:0000259" key="13">
    <source>
        <dbReference type="PROSITE" id="PS50089"/>
    </source>
</evidence>
<evidence type="ECO:0000256" key="9">
    <source>
        <dbReference type="ARBA" id="ARBA00022833"/>
    </source>
</evidence>
<feature type="non-terminal residue" evidence="14">
    <location>
        <position position="1"/>
    </location>
</feature>
<dbReference type="Pfam" id="PF24921">
    <property type="entry name" value="RING_XB3-XBAT31"/>
    <property type="match status" value="1"/>
</dbReference>
<dbReference type="GO" id="GO:0061630">
    <property type="term" value="F:ubiquitin protein ligase activity"/>
    <property type="evidence" value="ECO:0007669"/>
    <property type="project" value="UniProtKB-EC"/>
</dbReference>
<keyword evidence="6" id="KW-0677">Repeat</keyword>
<dbReference type="Proteomes" id="UP001206925">
    <property type="component" value="Unassembled WGS sequence"/>
</dbReference>